<evidence type="ECO:0000313" key="2">
    <source>
        <dbReference type="EMBL" id="PWJ64014.1"/>
    </source>
</evidence>
<dbReference type="InterPro" id="IPR032708">
    <property type="entry name" value="McjB_C"/>
</dbReference>
<dbReference type="NCBIfam" id="NF033537">
    <property type="entry name" value="lasso_biosyn_B2"/>
    <property type="match status" value="1"/>
</dbReference>
<dbReference type="EMBL" id="QGDV01000006">
    <property type="protein sequence ID" value="PWJ64014.1"/>
    <property type="molecule type" value="Genomic_DNA"/>
</dbReference>
<dbReference type="Pfam" id="PF13471">
    <property type="entry name" value="Transglut_core3"/>
    <property type="match status" value="1"/>
</dbReference>
<name>A0ABX5LGM9_9MICO</name>
<evidence type="ECO:0000313" key="3">
    <source>
        <dbReference type="Proteomes" id="UP000245674"/>
    </source>
</evidence>
<sequence length="242" mass="26398">MEFAVLPELATPDALLDALRGIGLAQVASHPSGRAWLFSDVADRWTVLAPDADTLIQGLLAGRTEDTVTQEVAREFRCRARAARLRESSRIPRRCTARRAGVTGGPMQHRSYPFFGLDARDAIAAARVISWLPPDRMQLLMRGISRGARPATIAQTQKARDIVCAPSRRCAGQGCVQRSIAVVVLCRMRSSSPNWRTGFGTEPFIAHAWVEADGQPVGEPEAVARYFVAHAVDVDLLSSRLA</sequence>
<gene>
    <name evidence="2" type="ORF">B0H03_106142</name>
</gene>
<accession>A0ABX5LGM9</accession>
<keyword evidence="3" id="KW-1185">Reference proteome</keyword>
<feature type="domain" description="Microcin J25-processing protein McjB C-terminal" evidence="1">
    <location>
        <begin position="123"/>
        <end position="226"/>
    </location>
</feature>
<comment type="caution">
    <text evidence="2">The sequence shown here is derived from an EMBL/GenBank/DDBJ whole genome shotgun (WGS) entry which is preliminary data.</text>
</comment>
<evidence type="ECO:0000259" key="1">
    <source>
        <dbReference type="Pfam" id="PF13471"/>
    </source>
</evidence>
<dbReference type="RefSeq" id="WP_202130017.1">
    <property type="nucleotide sequence ID" value="NZ_QGDV01000006.1"/>
</dbReference>
<proteinExistence type="predicted"/>
<protein>
    <submittedName>
        <fullName evidence="2">Transglutaminase superfamily protein</fullName>
    </submittedName>
</protein>
<dbReference type="InterPro" id="IPR053521">
    <property type="entry name" value="McjB-like"/>
</dbReference>
<organism evidence="2 3">
    <name type="scientific">Rathayibacter iranicus NCPPB 2253 = VKM Ac-1602</name>
    <dbReference type="NCBI Taxonomy" id="1328868"/>
    <lineage>
        <taxon>Bacteria</taxon>
        <taxon>Bacillati</taxon>
        <taxon>Actinomycetota</taxon>
        <taxon>Actinomycetes</taxon>
        <taxon>Micrococcales</taxon>
        <taxon>Microbacteriaceae</taxon>
        <taxon>Rathayibacter</taxon>
    </lineage>
</organism>
<dbReference type="Proteomes" id="UP000245674">
    <property type="component" value="Unassembled WGS sequence"/>
</dbReference>
<reference evidence="2 3" key="1">
    <citation type="submission" date="2018-03" db="EMBL/GenBank/DDBJ databases">
        <title>Genomic Encyclopedia of Type Strains, Phase III (KMG-III): the genomes of soil and plant-associated and newly described type strains.</title>
        <authorList>
            <person name="Whitman W."/>
        </authorList>
    </citation>
    <scope>NUCLEOTIDE SEQUENCE [LARGE SCALE GENOMIC DNA]</scope>
    <source>
        <strain evidence="2 3">VKM Ac-1602</strain>
    </source>
</reference>